<proteinExistence type="predicted"/>
<dbReference type="OrthoDB" id="289446at2"/>
<keyword evidence="2" id="KW-1185">Reference proteome</keyword>
<dbReference type="AlphaFoldDB" id="A0A5C6FH31"/>
<organism evidence="1 2">
    <name type="scientific">Rubripirellula tenax</name>
    <dbReference type="NCBI Taxonomy" id="2528015"/>
    <lineage>
        <taxon>Bacteria</taxon>
        <taxon>Pseudomonadati</taxon>
        <taxon>Planctomycetota</taxon>
        <taxon>Planctomycetia</taxon>
        <taxon>Pirellulales</taxon>
        <taxon>Pirellulaceae</taxon>
        <taxon>Rubripirellula</taxon>
    </lineage>
</organism>
<comment type="caution">
    <text evidence="1">The sequence shown here is derived from an EMBL/GenBank/DDBJ whole genome shotgun (WGS) entry which is preliminary data.</text>
</comment>
<dbReference type="EMBL" id="SJPW01000002">
    <property type="protein sequence ID" value="TWU58891.1"/>
    <property type="molecule type" value="Genomic_DNA"/>
</dbReference>
<reference evidence="1 2" key="1">
    <citation type="submission" date="2019-02" db="EMBL/GenBank/DDBJ databases">
        <title>Deep-cultivation of Planctomycetes and their phenomic and genomic characterization uncovers novel biology.</title>
        <authorList>
            <person name="Wiegand S."/>
            <person name="Jogler M."/>
            <person name="Boedeker C."/>
            <person name="Pinto D."/>
            <person name="Vollmers J."/>
            <person name="Rivas-Marin E."/>
            <person name="Kohn T."/>
            <person name="Peeters S.H."/>
            <person name="Heuer A."/>
            <person name="Rast P."/>
            <person name="Oberbeckmann S."/>
            <person name="Bunk B."/>
            <person name="Jeske O."/>
            <person name="Meyerdierks A."/>
            <person name="Storesund J.E."/>
            <person name="Kallscheuer N."/>
            <person name="Luecker S."/>
            <person name="Lage O.M."/>
            <person name="Pohl T."/>
            <person name="Merkel B.J."/>
            <person name="Hornburger P."/>
            <person name="Mueller R.-W."/>
            <person name="Bruemmer F."/>
            <person name="Labrenz M."/>
            <person name="Spormann A.M."/>
            <person name="Op Den Camp H."/>
            <person name="Overmann J."/>
            <person name="Amann R."/>
            <person name="Jetten M.S.M."/>
            <person name="Mascher T."/>
            <person name="Medema M.H."/>
            <person name="Devos D.P."/>
            <person name="Kaster A.-K."/>
            <person name="Ovreas L."/>
            <person name="Rohde M."/>
            <person name="Galperin M.Y."/>
            <person name="Jogler C."/>
        </authorList>
    </citation>
    <scope>NUCLEOTIDE SEQUENCE [LARGE SCALE GENOMIC DNA]</scope>
    <source>
        <strain evidence="1 2">Poly51</strain>
    </source>
</reference>
<gene>
    <name evidence="1" type="ORF">Poly51_16710</name>
</gene>
<accession>A0A5C6FH31</accession>
<dbReference type="Proteomes" id="UP000318288">
    <property type="component" value="Unassembled WGS sequence"/>
</dbReference>
<evidence type="ECO:0000313" key="1">
    <source>
        <dbReference type="EMBL" id="TWU58891.1"/>
    </source>
</evidence>
<evidence type="ECO:0000313" key="2">
    <source>
        <dbReference type="Proteomes" id="UP000318288"/>
    </source>
</evidence>
<sequence length="124" mass="14000">MSSSSNPFHVYLYGRGREPIPTSFEASSSRLEGLPLLHFEPDGSFVWVRDGGGQQIYGMIYDAAGLIQYCELQGKCTLSTWVELRHAITGDPASDDLELMRLPEQKLQDLQSFEQFVWGKVDRV</sequence>
<protein>
    <submittedName>
        <fullName evidence="1">Uncharacterized protein</fullName>
    </submittedName>
</protein>
<name>A0A5C6FH31_9BACT</name>
<dbReference type="RefSeq" id="WP_146456095.1">
    <property type="nucleotide sequence ID" value="NZ_SJPW01000002.1"/>
</dbReference>